<keyword evidence="9 13" id="KW-0472">Membrane</keyword>
<protein>
    <submittedName>
        <fullName evidence="14">Cytochrome b561</fullName>
    </submittedName>
</protein>
<dbReference type="GO" id="GO:0046872">
    <property type="term" value="F:metal ion binding"/>
    <property type="evidence" value="ECO:0007669"/>
    <property type="project" value="UniProtKB-KW"/>
</dbReference>
<dbReference type="PANTHER" id="PTHR35457">
    <property type="entry name" value="HEME A SYNTHASE"/>
    <property type="match status" value="1"/>
</dbReference>
<organism evidence="14 15">
    <name type="scientific">Microlunatus endophyticus</name>
    <dbReference type="NCBI Taxonomy" id="1716077"/>
    <lineage>
        <taxon>Bacteria</taxon>
        <taxon>Bacillati</taxon>
        <taxon>Actinomycetota</taxon>
        <taxon>Actinomycetes</taxon>
        <taxon>Propionibacteriales</taxon>
        <taxon>Propionibacteriaceae</taxon>
        <taxon>Microlunatus</taxon>
    </lineage>
</organism>
<dbReference type="GO" id="GO:0016020">
    <property type="term" value="C:membrane"/>
    <property type="evidence" value="ECO:0007669"/>
    <property type="project" value="UniProtKB-SubCell"/>
</dbReference>
<dbReference type="InterPro" id="IPR050450">
    <property type="entry name" value="COX15/CtaA_HemeA_synthase"/>
</dbReference>
<feature type="compositionally biased region" description="Low complexity" evidence="12">
    <location>
        <begin position="332"/>
        <end position="345"/>
    </location>
</feature>
<keyword evidence="4" id="KW-0479">Metal-binding</keyword>
<evidence type="ECO:0000256" key="2">
    <source>
        <dbReference type="ARBA" id="ARBA00022475"/>
    </source>
</evidence>
<evidence type="ECO:0000313" key="15">
    <source>
        <dbReference type="Proteomes" id="UP000613840"/>
    </source>
</evidence>
<evidence type="ECO:0000256" key="8">
    <source>
        <dbReference type="ARBA" id="ARBA00023133"/>
    </source>
</evidence>
<evidence type="ECO:0000256" key="9">
    <source>
        <dbReference type="ARBA" id="ARBA00023136"/>
    </source>
</evidence>
<keyword evidence="10" id="KW-1015">Disulfide bond</keyword>
<evidence type="ECO:0000256" key="10">
    <source>
        <dbReference type="ARBA" id="ARBA00023157"/>
    </source>
</evidence>
<comment type="pathway">
    <text evidence="11">Porphyrin-containing compound metabolism.</text>
</comment>
<keyword evidence="8" id="KW-0350">Heme biosynthesis</keyword>
<evidence type="ECO:0000256" key="7">
    <source>
        <dbReference type="ARBA" id="ARBA00023004"/>
    </source>
</evidence>
<evidence type="ECO:0000256" key="11">
    <source>
        <dbReference type="ARBA" id="ARBA00023444"/>
    </source>
</evidence>
<dbReference type="PANTHER" id="PTHR35457:SF1">
    <property type="entry name" value="HEME A SYNTHASE"/>
    <property type="match status" value="1"/>
</dbReference>
<feature type="region of interest" description="Disordered" evidence="12">
    <location>
        <begin position="287"/>
        <end position="354"/>
    </location>
</feature>
<dbReference type="GO" id="GO:0006784">
    <property type="term" value="P:heme A biosynthetic process"/>
    <property type="evidence" value="ECO:0007669"/>
    <property type="project" value="InterPro"/>
</dbReference>
<dbReference type="InterPro" id="IPR003780">
    <property type="entry name" value="COX15/CtaA_fam"/>
</dbReference>
<feature type="transmembrane region" description="Helical" evidence="13">
    <location>
        <begin position="262"/>
        <end position="284"/>
    </location>
</feature>
<keyword evidence="7" id="KW-0408">Iron</keyword>
<evidence type="ECO:0000256" key="12">
    <source>
        <dbReference type="SAM" id="MobiDB-lite"/>
    </source>
</evidence>
<evidence type="ECO:0000256" key="6">
    <source>
        <dbReference type="ARBA" id="ARBA00023002"/>
    </source>
</evidence>
<feature type="transmembrane region" description="Helical" evidence="13">
    <location>
        <begin position="171"/>
        <end position="191"/>
    </location>
</feature>
<keyword evidence="15" id="KW-1185">Reference proteome</keyword>
<comment type="subcellular location">
    <subcellularLocation>
        <location evidence="1">Membrane</location>
        <topology evidence="1">Multi-pass membrane protein</topology>
    </subcellularLocation>
</comment>
<keyword evidence="5 13" id="KW-1133">Transmembrane helix</keyword>
<reference evidence="14" key="2">
    <citation type="submission" date="2020-09" db="EMBL/GenBank/DDBJ databases">
        <authorList>
            <person name="Sun Q."/>
            <person name="Zhou Y."/>
        </authorList>
    </citation>
    <scope>NUCLEOTIDE SEQUENCE</scope>
    <source>
        <strain evidence="14">CGMCC 4.7306</strain>
    </source>
</reference>
<keyword evidence="3 13" id="KW-0812">Transmembrane</keyword>
<feature type="compositionally biased region" description="Basic and acidic residues" evidence="12">
    <location>
        <begin position="287"/>
        <end position="316"/>
    </location>
</feature>
<dbReference type="Pfam" id="PF02628">
    <property type="entry name" value="COX15-CtaA"/>
    <property type="match status" value="1"/>
</dbReference>
<feature type="transmembrane region" description="Helical" evidence="13">
    <location>
        <begin position="130"/>
        <end position="151"/>
    </location>
</feature>
<dbReference type="EMBL" id="BMMZ01000006">
    <property type="protein sequence ID" value="GGL68253.1"/>
    <property type="molecule type" value="Genomic_DNA"/>
</dbReference>
<evidence type="ECO:0000256" key="5">
    <source>
        <dbReference type="ARBA" id="ARBA00022989"/>
    </source>
</evidence>
<gene>
    <name evidence="14" type="ORF">GCM10011575_28500</name>
</gene>
<evidence type="ECO:0000256" key="4">
    <source>
        <dbReference type="ARBA" id="ARBA00022723"/>
    </source>
</evidence>
<dbReference type="GO" id="GO:0016491">
    <property type="term" value="F:oxidoreductase activity"/>
    <property type="evidence" value="ECO:0007669"/>
    <property type="project" value="UniProtKB-KW"/>
</dbReference>
<proteinExistence type="predicted"/>
<feature type="transmembrane region" description="Helical" evidence="13">
    <location>
        <begin position="72"/>
        <end position="90"/>
    </location>
</feature>
<reference evidence="14" key="1">
    <citation type="journal article" date="2014" name="Int. J. Syst. Evol. Microbiol.">
        <title>Complete genome sequence of Corynebacterium casei LMG S-19264T (=DSM 44701T), isolated from a smear-ripened cheese.</title>
        <authorList>
            <consortium name="US DOE Joint Genome Institute (JGI-PGF)"/>
            <person name="Walter F."/>
            <person name="Albersmeier A."/>
            <person name="Kalinowski J."/>
            <person name="Ruckert C."/>
        </authorList>
    </citation>
    <scope>NUCLEOTIDE SEQUENCE</scope>
    <source>
        <strain evidence="14">CGMCC 4.7306</strain>
    </source>
</reference>
<feature type="transmembrane region" description="Helical" evidence="13">
    <location>
        <begin position="102"/>
        <end position="124"/>
    </location>
</feature>
<dbReference type="AlphaFoldDB" id="A0A917SC75"/>
<keyword evidence="6" id="KW-0560">Oxidoreductase</keyword>
<sequence length="354" mass="37584">MGRLNVSVLGSRLRWFAVSSLVLNILIIVTGGLVRLTDSGLGCPTWPQCTPGSYTPHSALGVHGAIEFSNRMLTFVLMINAALTFIAALLHHSGNRGRDRKLRWLTFALGFGIPFQGVIGGITVRTHLNPYVVALHTLDSMVLVALSVWLLRLTWPAPARPVGRRTRVLSVITFGLAWLVVCLGTIVTGSGPHAGDVHARRTGLNPADVSHLHAGAVYLLVAATIGCLILIRNRATVYLLLIEVAQAIVGFVQYYSNLPIGLVAVHMLGAAGTMALASNLLCSVRLDRESSDRESSDRESSDRESSALRADSEPASHHPASAGPPTPSRPVPAGSRPMPRSAPAAAAPPAPDQV</sequence>
<comment type="caution">
    <text evidence="14">The sequence shown here is derived from an EMBL/GenBank/DDBJ whole genome shotgun (WGS) entry which is preliminary data.</text>
</comment>
<evidence type="ECO:0000256" key="1">
    <source>
        <dbReference type="ARBA" id="ARBA00004141"/>
    </source>
</evidence>
<evidence type="ECO:0000313" key="14">
    <source>
        <dbReference type="EMBL" id="GGL68253.1"/>
    </source>
</evidence>
<dbReference type="RefSeq" id="WP_229670102.1">
    <property type="nucleotide sequence ID" value="NZ_BMMZ01000006.1"/>
</dbReference>
<evidence type="ECO:0000256" key="13">
    <source>
        <dbReference type="SAM" id="Phobius"/>
    </source>
</evidence>
<name>A0A917SC75_9ACTN</name>
<evidence type="ECO:0000256" key="3">
    <source>
        <dbReference type="ARBA" id="ARBA00022692"/>
    </source>
</evidence>
<keyword evidence="2" id="KW-1003">Cell membrane</keyword>
<feature type="transmembrane region" description="Helical" evidence="13">
    <location>
        <begin position="238"/>
        <end position="256"/>
    </location>
</feature>
<feature type="transmembrane region" description="Helical" evidence="13">
    <location>
        <begin position="12"/>
        <end position="34"/>
    </location>
</feature>
<feature type="transmembrane region" description="Helical" evidence="13">
    <location>
        <begin position="211"/>
        <end position="231"/>
    </location>
</feature>
<dbReference type="Proteomes" id="UP000613840">
    <property type="component" value="Unassembled WGS sequence"/>
</dbReference>
<accession>A0A917SC75</accession>